<comment type="function">
    <text evidence="4">Hydrolyzes 3-hydroxyisobutyryl-CoA (HIBYL-CoA), a saline catabolite. Has high activity toward isobutyryl-CoA. Could be an isobutyryl-CoA dehydrogenase that functions in valine catabolism.</text>
</comment>
<dbReference type="CDD" id="cd06558">
    <property type="entry name" value="crotonase-like"/>
    <property type="match status" value="1"/>
</dbReference>
<dbReference type="InterPro" id="IPR045004">
    <property type="entry name" value="ECH_dom"/>
</dbReference>
<dbReference type="SUPFAM" id="SSF52096">
    <property type="entry name" value="ClpP/crotonase"/>
    <property type="match status" value="1"/>
</dbReference>
<dbReference type="Pfam" id="PF16113">
    <property type="entry name" value="ECH_2"/>
    <property type="match status" value="1"/>
</dbReference>
<feature type="domain" description="Enoyl-CoA hydratase/isomerase" evidence="5">
    <location>
        <begin position="147"/>
        <end position="480"/>
    </location>
</feature>
<dbReference type="Proteomes" id="UP001324115">
    <property type="component" value="Unassembled WGS sequence"/>
</dbReference>
<dbReference type="AlphaFoldDB" id="A0AAN7J033"/>
<evidence type="ECO:0000259" key="5">
    <source>
        <dbReference type="Pfam" id="PF16113"/>
    </source>
</evidence>
<dbReference type="NCBIfam" id="NF004127">
    <property type="entry name" value="PRK05617.1"/>
    <property type="match status" value="1"/>
</dbReference>
<accession>A0AAN7J033</accession>
<protein>
    <recommendedName>
        <fullName evidence="2 4">3-hydroxyisobutyryl-CoA hydrolase</fullName>
        <shortName evidence="4">HIB-CoA hydrolase</shortName>
        <shortName evidence="4">HIBYL-CoA-H</shortName>
        <ecNumber evidence="2 4">3.1.2.4</ecNumber>
    </recommendedName>
    <alternativeName>
        <fullName evidence="4">3-hydroxyisobutyryl-coenzyme A hydrolase</fullName>
    </alternativeName>
</protein>
<name>A0AAN7J033_QUERU</name>
<dbReference type="Gene3D" id="3.90.226.10">
    <property type="entry name" value="2-enoyl-CoA Hydratase, Chain A, domain 1"/>
    <property type="match status" value="1"/>
</dbReference>
<dbReference type="GO" id="GO:0006574">
    <property type="term" value="P:L-valine catabolic process"/>
    <property type="evidence" value="ECO:0007669"/>
    <property type="project" value="UniProtKB-UniRule"/>
</dbReference>
<comment type="caution">
    <text evidence="6">The sequence shown here is derived from an EMBL/GenBank/DDBJ whole genome shotgun (WGS) entry which is preliminary data.</text>
</comment>
<keyword evidence="3 4" id="KW-0378">Hydrolase</keyword>
<comment type="similarity">
    <text evidence="4">Belongs to the enoyl-CoA hydratase/isomerase family.</text>
</comment>
<reference evidence="6 7" key="1">
    <citation type="journal article" date="2023" name="G3 (Bethesda)">
        <title>A haplotype-resolved chromosome-scale genome for Quercus rubra L. provides insights into the genetics of adaptive traits for red oak species.</title>
        <authorList>
            <person name="Kapoor B."/>
            <person name="Jenkins J."/>
            <person name="Schmutz J."/>
            <person name="Zhebentyayeva T."/>
            <person name="Kuelheim C."/>
            <person name="Coggeshall M."/>
            <person name="Heim C."/>
            <person name="Lasky J.R."/>
            <person name="Leites L."/>
            <person name="Islam-Faridi N."/>
            <person name="Romero-Severson J."/>
            <person name="DeLeo V.L."/>
            <person name="Lucas S.M."/>
            <person name="Lazic D."/>
            <person name="Gailing O."/>
            <person name="Carlson J."/>
            <person name="Staton M."/>
        </authorList>
    </citation>
    <scope>NUCLEOTIDE SEQUENCE [LARGE SCALE GENOMIC DNA]</scope>
    <source>
        <strain evidence="6">Pseudo-F2</strain>
    </source>
</reference>
<dbReference type="InterPro" id="IPR029045">
    <property type="entry name" value="ClpP/crotonase-like_dom_sf"/>
</dbReference>
<evidence type="ECO:0000313" key="6">
    <source>
        <dbReference type="EMBL" id="KAK4592436.1"/>
    </source>
</evidence>
<dbReference type="PANTHER" id="PTHR43176:SF3">
    <property type="entry name" value="3-HYDROXYISOBUTYRYL-COA HYDROLASE, MITOCHONDRIAL"/>
    <property type="match status" value="1"/>
</dbReference>
<dbReference type="PANTHER" id="PTHR43176">
    <property type="entry name" value="3-HYDROXYISOBUTYRYL-COA HYDROLASE-RELATED"/>
    <property type="match status" value="1"/>
</dbReference>
<sequence>MCDSVIYVRIQCKKWGTYFCTSFHVFIKSINVEASQNNNQHKLENFSTTILCTTRSHSELWLVEEVTCAQSSGTRTTHTNSQFTIPLAQRERERERFIRTAINTNSQFTFTLAGRERERERERGMDALNSTKPDDHQILVEEKLSARILTLNRPKQLNALLFQMISRLLELFIAYEEDSNVKLVIVKGKGRAFCAGGDVAATIRDINEGTWRLGAKFYWKQFTLNYTLATYRKPQVSILNGIVMGGGAGASIHGRFRVATENSVFAMPETALGLFPDVGASYFLSRLPGFFGEYLGLTGTRLDGAEMLVCGLATHFVPSERLSLLEEALCKLDSSDPTIISAVINEYSKQPYMKEKSAYHRLNVIDRCFSRRTVEEIISALEREALNKKDDWISKTIQSLKRASPTSLKISLRSIRQGRLQGVGQCLVREYRIACHVMQGKLSRDLFEGFRAILLDKDKNPKWEPSKLELVSDDMVDSYFSMMDDEGWEDLKLPARFNLPAYAIAKL</sequence>
<keyword evidence="7" id="KW-1185">Reference proteome</keyword>
<evidence type="ECO:0000256" key="3">
    <source>
        <dbReference type="ARBA" id="ARBA00022801"/>
    </source>
</evidence>
<evidence type="ECO:0000256" key="2">
    <source>
        <dbReference type="ARBA" id="ARBA00011915"/>
    </source>
</evidence>
<evidence type="ECO:0000256" key="4">
    <source>
        <dbReference type="RuleBase" id="RU369070"/>
    </source>
</evidence>
<dbReference type="InterPro" id="IPR032259">
    <property type="entry name" value="HIBYL-CoA-H"/>
</dbReference>
<organism evidence="6 7">
    <name type="scientific">Quercus rubra</name>
    <name type="common">Northern red oak</name>
    <name type="synonym">Quercus borealis</name>
    <dbReference type="NCBI Taxonomy" id="3512"/>
    <lineage>
        <taxon>Eukaryota</taxon>
        <taxon>Viridiplantae</taxon>
        <taxon>Streptophyta</taxon>
        <taxon>Embryophyta</taxon>
        <taxon>Tracheophyta</taxon>
        <taxon>Spermatophyta</taxon>
        <taxon>Magnoliopsida</taxon>
        <taxon>eudicotyledons</taxon>
        <taxon>Gunneridae</taxon>
        <taxon>Pentapetalae</taxon>
        <taxon>rosids</taxon>
        <taxon>fabids</taxon>
        <taxon>Fagales</taxon>
        <taxon>Fagaceae</taxon>
        <taxon>Quercus</taxon>
    </lineage>
</organism>
<dbReference type="EMBL" id="JAXUIC010000004">
    <property type="protein sequence ID" value="KAK4592436.1"/>
    <property type="molecule type" value="Genomic_DNA"/>
</dbReference>
<evidence type="ECO:0000313" key="7">
    <source>
        <dbReference type="Proteomes" id="UP001324115"/>
    </source>
</evidence>
<dbReference type="EC" id="3.1.2.4" evidence="2 4"/>
<proteinExistence type="inferred from homology"/>
<dbReference type="GO" id="GO:0003860">
    <property type="term" value="F:3-hydroxyisobutyryl-CoA hydrolase activity"/>
    <property type="evidence" value="ECO:0007669"/>
    <property type="project" value="UniProtKB-UniRule"/>
</dbReference>
<comment type="catalytic activity">
    <reaction evidence="1 4">
        <text>3-hydroxy-2-methylpropanoyl-CoA + H2O = 3-hydroxy-2-methylpropanoate + CoA + H(+)</text>
        <dbReference type="Rhea" id="RHEA:20888"/>
        <dbReference type="ChEBI" id="CHEBI:11805"/>
        <dbReference type="ChEBI" id="CHEBI:15377"/>
        <dbReference type="ChEBI" id="CHEBI:15378"/>
        <dbReference type="ChEBI" id="CHEBI:57287"/>
        <dbReference type="ChEBI" id="CHEBI:57340"/>
        <dbReference type="EC" id="3.1.2.4"/>
    </reaction>
</comment>
<comment type="pathway">
    <text evidence="4">Amino-acid degradation; L-valine degradation.</text>
</comment>
<evidence type="ECO:0000256" key="1">
    <source>
        <dbReference type="ARBA" id="ARBA00001709"/>
    </source>
</evidence>
<gene>
    <name evidence="6" type="ORF">RGQ29_016831</name>
</gene>
<dbReference type="FunFam" id="3.90.226.10:FF:000027">
    <property type="entry name" value="Probable 3-hydroxyisobutyryl-CoA hydrolase 2"/>
    <property type="match status" value="1"/>
</dbReference>